<dbReference type="Pfam" id="PF00684">
    <property type="entry name" value="DnaJ_CXXCXGXG"/>
    <property type="match status" value="1"/>
</dbReference>
<dbReference type="FunFam" id="1.10.287.110:FF:000034">
    <property type="entry name" value="Chaperone protein DnaJ"/>
    <property type="match status" value="1"/>
</dbReference>
<keyword evidence="3 9" id="KW-0479">Metal-binding</keyword>
<dbReference type="InterPro" id="IPR002939">
    <property type="entry name" value="DnaJ_C"/>
</dbReference>
<dbReference type="NCBIfam" id="NF008035">
    <property type="entry name" value="PRK10767.1"/>
    <property type="match status" value="1"/>
</dbReference>
<evidence type="ECO:0000313" key="13">
    <source>
        <dbReference type="Proteomes" id="UP000523105"/>
    </source>
</evidence>
<dbReference type="Gene3D" id="1.10.287.110">
    <property type="entry name" value="DnaJ domain"/>
    <property type="match status" value="1"/>
</dbReference>
<dbReference type="HAMAP" id="MF_01152">
    <property type="entry name" value="DnaJ"/>
    <property type="match status" value="1"/>
</dbReference>
<evidence type="ECO:0000256" key="1">
    <source>
        <dbReference type="ARBA" id="ARBA00022490"/>
    </source>
</evidence>
<dbReference type="PRINTS" id="PR00625">
    <property type="entry name" value="JDOMAIN"/>
</dbReference>
<evidence type="ECO:0000259" key="11">
    <source>
        <dbReference type="PROSITE" id="PS51188"/>
    </source>
</evidence>
<evidence type="ECO:0000259" key="10">
    <source>
        <dbReference type="PROSITE" id="PS50076"/>
    </source>
</evidence>
<evidence type="ECO:0000256" key="5">
    <source>
        <dbReference type="ARBA" id="ARBA00022771"/>
    </source>
</evidence>
<evidence type="ECO:0000256" key="4">
    <source>
        <dbReference type="ARBA" id="ARBA00022737"/>
    </source>
</evidence>
<protein>
    <submittedName>
        <fullName evidence="12">Molecular chaperone DnaJ</fullName>
    </submittedName>
</protein>
<feature type="domain" description="J" evidence="10">
    <location>
        <begin position="3"/>
        <end position="68"/>
    </location>
</feature>
<sequence>MGDFYSTLGVSKNADAKEIKSAYRKVAMKFHPDKNPGDSAAEEKFKDAAEAYSVLSDEQKRARYDQFGHSAFTQSGSGGGGGGFQHMDMNDIFDHFGDIFSSSGFGSFFGGGGRGRGAQTLRGSDLKINILLTLEEIYKGTEKTVKIKRFESCSNCRGSGSAPGSNPMTCPSCQGSGEIRQVQQSFLGQIVNIQPCHHCKGKGQVVSNPCSKCHGQGREKNAATIELEIPAGVSSGNYMTRQGEGNHPGEGGRPGDLIVQFTEKEHNLFAREGSDIFLESWIQYPQAVFGTTIEVPTLSGKVKLKIPAGIKSGQVLRLRGKGMQELNRNHFGDQLVRVNIETPKKVSKKAKSLMEELSKELNDDVNFEKFR</sequence>
<dbReference type="PANTHER" id="PTHR43096">
    <property type="entry name" value="DNAJ HOMOLOG 1, MITOCHONDRIAL-RELATED"/>
    <property type="match status" value="1"/>
</dbReference>
<dbReference type="GO" id="GO:0005524">
    <property type="term" value="F:ATP binding"/>
    <property type="evidence" value="ECO:0007669"/>
    <property type="project" value="InterPro"/>
</dbReference>
<name>A0A7K4MNM2_9ARCH</name>
<dbReference type="EMBL" id="JACASV010000013">
    <property type="protein sequence ID" value="NWJ43168.1"/>
    <property type="molecule type" value="Genomic_DNA"/>
</dbReference>
<dbReference type="Proteomes" id="UP000523105">
    <property type="component" value="Unassembled WGS sequence"/>
</dbReference>
<comment type="caution">
    <text evidence="12">The sequence shown here is derived from an EMBL/GenBank/DDBJ whole genome shotgun (WGS) entry which is preliminary data.</text>
</comment>
<organism evidence="12 13">
    <name type="scientific">Marine Group I thaumarchaeote</name>
    <dbReference type="NCBI Taxonomy" id="2511932"/>
    <lineage>
        <taxon>Archaea</taxon>
        <taxon>Nitrososphaerota</taxon>
        <taxon>Marine Group I</taxon>
    </lineage>
</organism>
<feature type="domain" description="CR-type" evidence="11">
    <location>
        <begin position="140"/>
        <end position="222"/>
    </location>
</feature>
<evidence type="ECO:0000256" key="8">
    <source>
        <dbReference type="ARBA" id="ARBA00023186"/>
    </source>
</evidence>
<dbReference type="GO" id="GO:0005737">
    <property type="term" value="C:cytoplasm"/>
    <property type="evidence" value="ECO:0007669"/>
    <property type="project" value="TreeGrafter"/>
</dbReference>
<dbReference type="FunFam" id="2.60.260.20:FF:000005">
    <property type="entry name" value="Chaperone protein dnaJ 1, mitochondrial"/>
    <property type="match status" value="1"/>
</dbReference>
<dbReference type="GO" id="GO:0042026">
    <property type="term" value="P:protein refolding"/>
    <property type="evidence" value="ECO:0007669"/>
    <property type="project" value="TreeGrafter"/>
</dbReference>
<reference evidence="12 13" key="1">
    <citation type="journal article" date="2019" name="Environ. Microbiol.">
        <title>Genomics insights into ecotype formation of ammonia-oxidizing archaea in the deep ocean.</title>
        <authorList>
            <person name="Wang Y."/>
            <person name="Huang J.M."/>
            <person name="Cui G.J."/>
            <person name="Nunoura T."/>
            <person name="Takaki Y."/>
            <person name="Li W.L."/>
            <person name="Li J."/>
            <person name="Gao Z.M."/>
            <person name="Takai K."/>
            <person name="Zhang A.Q."/>
            <person name="Stepanauskas R."/>
        </authorList>
    </citation>
    <scope>NUCLEOTIDE SEQUENCE [LARGE SCALE GENOMIC DNA]</scope>
    <source>
        <strain evidence="12 13">L15b</strain>
    </source>
</reference>
<dbReference type="CDD" id="cd10747">
    <property type="entry name" value="DnaJ_C"/>
    <property type="match status" value="1"/>
</dbReference>
<feature type="zinc finger region" description="CR-type" evidence="9">
    <location>
        <begin position="140"/>
        <end position="222"/>
    </location>
</feature>
<evidence type="ECO:0000256" key="7">
    <source>
        <dbReference type="ARBA" id="ARBA00023016"/>
    </source>
</evidence>
<keyword evidence="6 9" id="KW-0862">Zinc</keyword>
<keyword evidence="2" id="KW-0235">DNA replication</keyword>
<dbReference type="GO" id="GO:0051082">
    <property type="term" value="F:unfolded protein binding"/>
    <property type="evidence" value="ECO:0007669"/>
    <property type="project" value="InterPro"/>
</dbReference>
<gene>
    <name evidence="12" type="primary">dnaJ</name>
    <name evidence="12" type="ORF">HX837_03020</name>
</gene>
<dbReference type="GO" id="GO:0008270">
    <property type="term" value="F:zinc ion binding"/>
    <property type="evidence" value="ECO:0007669"/>
    <property type="project" value="UniProtKB-KW"/>
</dbReference>
<dbReference type="CDD" id="cd10719">
    <property type="entry name" value="DnaJ_zf"/>
    <property type="match status" value="1"/>
</dbReference>
<dbReference type="InterPro" id="IPR012724">
    <property type="entry name" value="DnaJ"/>
</dbReference>
<dbReference type="Pfam" id="PF00226">
    <property type="entry name" value="DnaJ"/>
    <property type="match status" value="1"/>
</dbReference>
<keyword evidence="1" id="KW-0963">Cytoplasm</keyword>
<dbReference type="PROSITE" id="PS51188">
    <property type="entry name" value="ZF_CR"/>
    <property type="match status" value="1"/>
</dbReference>
<dbReference type="CDD" id="cd06257">
    <property type="entry name" value="DnaJ"/>
    <property type="match status" value="1"/>
</dbReference>
<dbReference type="FunFam" id="2.10.230.10:FF:000002">
    <property type="entry name" value="Molecular chaperone DnaJ"/>
    <property type="match status" value="1"/>
</dbReference>
<proteinExistence type="inferred from homology"/>
<dbReference type="PROSITE" id="PS00636">
    <property type="entry name" value="DNAJ_1"/>
    <property type="match status" value="1"/>
</dbReference>
<dbReference type="PROSITE" id="PS50076">
    <property type="entry name" value="DNAJ_2"/>
    <property type="match status" value="1"/>
</dbReference>
<dbReference type="AlphaFoldDB" id="A0A7K4MNM2"/>
<keyword evidence="8" id="KW-0143">Chaperone</keyword>
<dbReference type="PANTHER" id="PTHR43096:SF48">
    <property type="entry name" value="CHAPERONE PROTEIN DNAJ"/>
    <property type="match status" value="1"/>
</dbReference>
<evidence type="ECO:0000313" key="12">
    <source>
        <dbReference type="EMBL" id="NWJ43168.1"/>
    </source>
</evidence>
<dbReference type="Gene3D" id="2.60.260.20">
    <property type="entry name" value="Urease metallochaperone UreE, N-terminal domain"/>
    <property type="match status" value="2"/>
</dbReference>
<dbReference type="InterPro" id="IPR008971">
    <property type="entry name" value="HSP40/DnaJ_pept-bd"/>
</dbReference>
<dbReference type="InterPro" id="IPR036869">
    <property type="entry name" value="J_dom_sf"/>
</dbReference>
<dbReference type="InterPro" id="IPR036410">
    <property type="entry name" value="HSP_DnaJ_Cys-rich_dom_sf"/>
</dbReference>
<dbReference type="SMART" id="SM00271">
    <property type="entry name" value="DnaJ"/>
    <property type="match status" value="1"/>
</dbReference>
<dbReference type="GO" id="GO:0009408">
    <property type="term" value="P:response to heat"/>
    <property type="evidence" value="ECO:0007669"/>
    <property type="project" value="InterPro"/>
</dbReference>
<dbReference type="Pfam" id="PF01556">
    <property type="entry name" value="DnaJ_C"/>
    <property type="match status" value="1"/>
</dbReference>
<evidence type="ECO:0000256" key="6">
    <source>
        <dbReference type="ARBA" id="ARBA00022833"/>
    </source>
</evidence>
<dbReference type="SUPFAM" id="SSF46565">
    <property type="entry name" value="Chaperone J-domain"/>
    <property type="match status" value="1"/>
</dbReference>
<keyword evidence="4" id="KW-0677">Repeat</keyword>
<dbReference type="InterPro" id="IPR018253">
    <property type="entry name" value="DnaJ_domain_CS"/>
</dbReference>
<dbReference type="GO" id="GO:0031072">
    <property type="term" value="F:heat shock protein binding"/>
    <property type="evidence" value="ECO:0007669"/>
    <property type="project" value="InterPro"/>
</dbReference>
<evidence type="ECO:0000256" key="2">
    <source>
        <dbReference type="ARBA" id="ARBA00022705"/>
    </source>
</evidence>
<dbReference type="InterPro" id="IPR001305">
    <property type="entry name" value="HSP_DnaJ_Cys-rich_dom"/>
</dbReference>
<evidence type="ECO:0000256" key="9">
    <source>
        <dbReference type="PROSITE-ProRule" id="PRU00546"/>
    </source>
</evidence>
<dbReference type="SUPFAM" id="SSF57938">
    <property type="entry name" value="DnaJ/Hsp40 cysteine-rich domain"/>
    <property type="match status" value="1"/>
</dbReference>
<dbReference type="Gene3D" id="2.10.230.10">
    <property type="entry name" value="Heat shock protein DnaJ, cysteine-rich domain"/>
    <property type="match status" value="1"/>
</dbReference>
<dbReference type="SUPFAM" id="SSF49493">
    <property type="entry name" value="HSP40/DnaJ peptide-binding domain"/>
    <property type="match status" value="2"/>
</dbReference>
<keyword evidence="7" id="KW-0346">Stress response</keyword>
<accession>A0A7K4MNM2</accession>
<dbReference type="InterPro" id="IPR001623">
    <property type="entry name" value="DnaJ_domain"/>
</dbReference>
<evidence type="ECO:0000256" key="3">
    <source>
        <dbReference type="ARBA" id="ARBA00022723"/>
    </source>
</evidence>
<dbReference type="GO" id="GO:0006260">
    <property type="term" value="P:DNA replication"/>
    <property type="evidence" value="ECO:0007669"/>
    <property type="project" value="UniProtKB-KW"/>
</dbReference>
<dbReference type="NCBIfam" id="TIGR02349">
    <property type="entry name" value="DnaJ_bact"/>
    <property type="match status" value="1"/>
</dbReference>
<keyword evidence="5 9" id="KW-0863">Zinc-finger</keyword>